<proteinExistence type="predicted"/>
<accession>A0A7C8JW38</accession>
<protein>
    <submittedName>
        <fullName evidence="1">Uncharacterized protein</fullName>
    </submittedName>
</protein>
<dbReference type="EMBL" id="SOZJ01000004">
    <property type="protein sequence ID" value="TGJ68379.1"/>
    <property type="molecule type" value="Genomic_DNA"/>
</dbReference>
<dbReference type="AlphaFoldDB" id="A0A7C8JW38"/>
<dbReference type="Proteomes" id="UP000297595">
    <property type="component" value="Unassembled WGS sequence"/>
</dbReference>
<gene>
    <name evidence="1" type="ORF">EYR41_007435</name>
</gene>
<comment type="caution">
    <text evidence="1">The sequence shown here is derived from an EMBL/GenBank/DDBJ whole genome shotgun (WGS) entry which is preliminary data.</text>
</comment>
<sequence>MYTETGSGPEYAAAIGHIRLEKLKSRTRSLWNYFSDEASPYQVTRIKLSFAYDIFGVSLKQQMAPFVLCPGSIKGVVPTSYSEDGRLLAFADDTWVYLYDTKEDLFSGVRLDLKALPAELQMGRSEPRKDWFCICRLREKERAAPHTGLIGTRNHEAHPDTGLLNDSDYYICQQIESQMKSYDLSASDDERRYFSVSLNRYVRE</sequence>
<evidence type="ECO:0000313" key="2">
    <source>
        <dbReference type="Proteomes" id="UP000297595"/>
    </source>
</evidence>
<reference evidence="1 2" key="1">
    <citation type="submission" date="2019-03" db="EMBL/GenBank/DDBJ databases">
        <title>Nematode-trapping fungi genome.</title>
        <authorList>
            <person name="Vidal-Diez De Ulzurrun G."/>
        </authorList>
    </citation>
    <scope>NUCLEOTIDE SEQUENCE [LARGE SCALE GENOMIC DNA]</scope>
    <source>
        <strain evidence="1 2">TWF154</strain>
    </source>
</reference>
<organism evidence="1 2">
    <name type="scientific">Orbilia oligospora</name>
    <name type="common">Nematode-trapping fungus</name>
    <name type="synonym">Arthrobotrys oligospora</name>
    <dbReference type="NCBI Taxonomy" id="2813651"/>
    <lineage>
        <taxon>Eukaryota</taxon>
        <taxon>Fungi</taxon>
        <taxon>Dikarya</taxon>
        <taxon>Ascomycota</taxon>
        <taxon>Pezizomycotina</taxon>
        <taxon>Orbiliomycetes</taxon>
        <taxon>Orbiliales</taxon>
        <taxon>Orbiliaceae</taxon>
        <taxon>Orbilia</taxon>
    </lineage>
</organism>
<name>A0A7C8JW38_ORBOL</name>
<evidence type="ECO:0000313" key="1">
    <source>
        <dbReference type="EMBL" id="TGJ68379.1"/>
    </source>
</evidence>